<evidence type="ECO:0008006" key="4">
    <source>
        <dbReference type="Google" id="ProtNLM"/>
    </source>
</evidence>
<feature type="transmembrane region" description="Helical" evidence="1">
    <location>
        <begin position="121"/>
        <end position="140"/>
    </location>
</feature>
<feature type="transmembrane region" description="Helical" evidence="1">
    <location>
        <begin position="286"/>
        <end position="303"/>
    </location>
</feature>
<sequence length="515" mass="55349">MTLVDTPVKTRKINVVVLVTGILYLGIAIWFWRYHLMPGDSSSRLANAYYTIFSRDPHLAAIGFVWNPLPSLLLIPFLPLTLVFPALTQESLLAVLASAALMTATVGLFHSVIQKIVANRALQIALTAAFALHPMTLLYAGNGMSEACFLFTLMLAVRSLHLWLVEKRVEQLVPLGLALALSYGARYEALAPLAAVTALVAAITWWRSGRNGALARTDAVIVGLPGLLAVALWALASKIIVGQWFATFSSQYGNSAQVSTSAADIGSVTGDDLAGRLSYWGHQMTGLAPFAAILLIAALAFAWHRRDLAILAPITVLGSVLAFDAMAFLSGTSFGWLRFHIAVVPLAVLLAAHLIADARQRFVTAASLVLVLAAFPTMFSILSDSNLSREEAQWVTESGRFNTSDLHRINTQVASDLDAMNLPDGAVLTDVAYAFGVVLASDNPDQFVITPDRDFAAAVADPTAHHIQYLLLSADGSADAVRLARYGPTPVPLDNATPYRDAQGGVEWFLVKTPF</sequence>
<feature type="transmembrane region" description="Helical" evidence="1">
    <location>
        <begin position="59"/>
        <end position="84"/>
    </location>
</feature>
<dbReference type="OrthoDB" id="3276839at2"/>
<evidence type="ECO:0000313" key="2">
    <source>
        <dbReference type="EMBL" id="RAK36853.1"/>
    </source>
</evidence>
<dbReference type="AlphaFoldDB" id="A0A327ZBR9"/>
<reference evidence="2 3" key="1">
    <citation type="submission" date="2018-06" db="EMBL/GenBank/DDBJ databases">
        <title>Genomic Encyclopedia of Type Strains, Phase III (KMG-III): the genomes of soil and plant-associated and newly described type strains.</title>
        <authorList>
            <person name="Whitman W."/>
        </authorList>
    </citation>
    <scope>NUCLEOTIDE SEQUENCE [LARGE SCALE GENOMIC DNA]</scope>
    <source>
        <strain evidence="2 3">CGMCC 4.7090</strain>
    </source>
</reference>
<feature type="transmembrane region" description="Helical" evidence="1">
    <location>
        <begin position="185"/>
        <end position="206"/>
    </location>
</feature>
<organism evidence="2 3">
    <name type="scientific">Actinoplanes lutulentus</name>
    <dbReference type="NCBI Taxonomy" id="1287878"/>
    <lineage>
        <taxon>Bacteria</taxon>
        <taxon>Bacillati</taxon>
        <taxon>Actinomycetota</taxon>
        <taxon>Actinomycetes</taxon>
        <taxon>Micromonosporales</taxon>
        <taxon>Micromonosporaceae</taxon>
        <taxon>Actinoplanes</taxon>
    </lineage>
</organism>
<feature type="transmembrane region" description="Helical" evidence="1">
    <location>
        <begin position="218"/>
        <end position="236"/>
    </location>
</feature>
<name>A0A327ZBR9_9ACTN</name>
<evidence type="ECO:0000256" key="1">
    <source>
        <dbReference type="SAM" id="Phobius"/>
    </source>
</evidence>
<evidence type="ECO:0000313" key="3">
    <source>
        <dbReference type="Proteomes" id="UP000249341"/>
    </source>
</evidence>
<dbReference type="RefSeq" id="WP_111650059.1">
    <property type="nucleotide sequence ID" value="NZ_JACHWI010000001.1"/>
</dbReference>
<feature type="transmembrane region" description="Helical" evidence="1">
    <location>
        <begin position="91"/>
        <end position="109"/>
    </location>
</feature>
<keyword evidence="1" id="KW-1133">Transmembrane helix</keyword>
<feature type="transmembrane region" description="Helical" evidence="1">
    <location>
        <begin position="147"/>
        <end position="165"/>
    </location>
</feature>
<dbReference type="EMBL" id="QLMJ01000007">
    <property type="protein sequence ID" value="RAK36853.1"/>
    <property type="molecule type" value="Genomic_DNA"/>
</dbReference>
<proteinExistence type="predicted"/>
<feature type="transmembrane region" description="Helical" evidence="1">
    <location>
        <begin position="362"/>
        <end position="382"/>
    </location>
</feature>
<keyword evidence="3" id="KW-1185">Reference proteome</keyword>
<feature type="transmembrane region" description="Helical" evidence="1">
    <location>
        <begin position="310"/>
        <end position="329"/>
    </location>
</feature>
<accession>A0A327ZBR9</accession>
<dbReference type="Proteomes" id="UP000249341">
    <property type="component" value="Unassembled WGS sequence"/>
</dbReference>
<protein>
    <recommendedName>
        <fullName evidence="4">Dolichyl-phosphate-mannose-protein mannosyltransferase</fullName>
    </recommendedName>
</protein>
<feature type="transmembrane region" description="Helical" evidence="1">
    <location>
        <begin position="335"/>
        <end position="355"/>
    </location>
</feature>
<keyword evidence="1" id="KW-0812">Transmembrane</keyword>
<feature type="transmembrane region" description="Helical" evidence="1">
    <location>
        <begin position="12"/>
        <end position="32"/>
    </location>
</feature>
<keyword evidence="1" id="KW-0472">Membrane</keyword>
<gene>
    <name evidence="2" type="ORF">B0I29_107115</name>
</gene>
<comment type="caution">
    <text evidence="2">The sequence shown here is derived from an EMBL/GenBank/DDBJ whole genome shotgun (WGS) entry which is preliminary data.</text>
</comment>